<dbReference type="InterPro" id="IPR022453">
    <property type="entry name" value="Znf_MqsA-type"/>
</dbReference>
<keyword evidence="2" id="KW-1185">Reference proteome</keyword>
<protein>
    <submittedName>
        <fullName evidence="1">YokU family protein</fullName>
    </submittedName>
</protein>
<accession>A0ABS6JNC4</accession>
<comment type="caution">
    <text evidence="1">The sequence shown here is derived from an EMBL/GenBank/DDBJ whole genome shotgun (WGS) entry which is preliminary data.</text>
</comment>
<dbReference type="NCBIfam" id="TIGR03831">
    <property type="entry name" value="YgiT_finger"/>
    <property type="match status" value="1"/>
</dbReference>
<name>A0ABS6JNC4_9BACI</name>
<evidence type="ECO:0000313" key="1">
    <source>
        <dbReference type="EMBL" id="MBU9720049.1"/>
    </source>
</evidence>
<dbReference type="NCBIfam" id="TIGR03829">
    <property type="entry name" value="YokU_near_AblA"/>
    <property type="match status" value="1"/>
</dbReference>
<dbReference type="Proteomes" id="UP000790580">
    <property type="component" value="Unassembled WGS sequence"/>
</dbReference>
<dbReference type="CDD" id="cd12870">
    <property type="entry name" value="MqsA"/>
    <property type="match status" value="1"/>
</dbReference>
<proteinExistence type="predicted"/>
<evidence type="ECO:0000313" key="2">
    <source>
        <dbReference type="Proteomes" id="UP000790580"/>
    </source>
</evidence>
<reference evidence="1 2" key="1">
    <citation type="submission" date="2021-06" db="EMBL/GenBank/DDBJ databases">
        <title>Bacillus sp. RD4P76, an endophyte from a halophyte.</title>
        <authorList>
            <person name="Sun J.-Q."/>
        </authorList>
    </citation>
    <scope>NUCLEOTIDE SEQUENCE [LARGE SCALE GENOMIC DNA]</scope>
    <source>
        <strain evidence="1 2">JCM 17098</strain>
    </source>
</reference>
<dbReference type="InterPro" id="IPR022451">
    <property type="entry name" value="CHP03829_YokU"/>
</dbReference>
<dbReference type="RefSeq" id="WP_088075206.1">
    <property type="nucleotide sequence ID" value="NZ_JAHQCR010000010.1"/>
</dbReference>
<dbReference type="Pfam" id="PF14122">
    <property type="entry name" value="YokU"/>
    <property type="match status" value="1"/>
</dbReference>
<organism evidence="1 2">
    <name type="scientific">Evansella alkalicola</name>
    <dbReference type="NCBI Taxonomy" id="745819"/>
    <lineage>
        <taxon>Bacteria</taxon>
        <taxon>Bacillati</taxon>
        <taxon>Bacillota</taxon>
        <taxon>Bacilli</taxon>
        <taxon>Bacillales</taxon>
        <taxon>Bacillaceae</taxon>
        <taxon>Evansella</taxon>
    </lineage>
</organism>
<dbReference type="EMBL" id="JAHQCR010000010">
    <property type="protein sequence ID" value="MBU9720049.1"/>
    <property type="molecule type" value="Genomic_DNA"/>
</dbReference>
<gene>
    <name evidence="1" type="ORF">KS407_01165</name>
</gene>
<sequence length="90" mass="10639">MICKWCHSKHASESMEKAYWELPDGSRAIKMTHVPSISCPDCEMVYIEDDIIDEIEDHLMLIDTKNLPDVFSYQQLLDQPKLLKKNYFKF</sequence>